<dbReference type="Proteomes" id="UP000540989">
    <property type="component" value="Unassembled WGS sequence"/>
</dbReference>
<sequence>MEKRLVVVKTVKGPMALHESIVSTADAGDSPEGLLRSMEDGLHELSQPMTALLCLLEYGSSLEASNEMKQVLGWSTDAIERLRVTVIAMQRKVQDEGRRRIHELTTELHGRERSFGQSNGDCGEH</sequence>
<dbReference type="RefSeq" id="WP_184216640.1">
    <property type="nucleotide sequence ID" value="NZ_JACHIP010000003.1"/>
</dbReference>
<keyword evidence="2" id="KW-1185">Reference proteome</keyword>
<organism evidence="1 2">
    <name type="scientific">Granulicella aggregans</name>
    <dbReference type="NCBI Taxonomy" id="474949"/>
    <lineage>
        <taxon>Bacteria</taxon>
        <taxon>Pseudomonadati</taxon>
        <taxon>Acidobacteriota</taxon>
        <taxon>Terriglobia</taxon>
        <taxon>Terriglobales</taxon>
        <taxon>Acidobacteriaceae</taxon>
        <taxon>Granulicella</taxon>
    </lineage>
</organism>
<name>A0A7W7ZE05_9BACT</name>
<accession>A0A7W7ZE05</accession>
<gene>
    <name evidence="1" type="ORF">HDF16_002317</name>
</gene>
<evidence type="ECO:0000313" key="2">
    <source>
        <dbReference type="Proteomes" id="UP000540989"/>
    </source>
</evidence>
<dbReference type="AlphaFoldDB" id="A0A7W7ZE05"/>
<dbReference type="EMBL" id="JACHIP010000003">
    <property type="protein sequence ID" value="MBB5057611.1"/>
    <property type="molecule type" value="Genomic_DNA"/>
</dbReference>
<evidence type="ECO:0000313" key="1">
    <source>
        <dbReference type="EMBL" id="MBB5057611.1"/>
    </source>
</evidence>
<proteinExistence type="predicted"/>
<comment type="caution">
    <text evidence="1">The sequence shown here is derived from an EMBL/GenBank/DDBJ whole genome shotgun (WGS) entry which is preliminary data.</text>
</comment>
<reference evidence="1 2" key="1">
    <citation type="submission" date="2020-08" db="EMBL/GenBank/DDBJ databases">
        <title>Genomic Encyclopedia of Type Strains, Phase IV (KMG-V): Genome sequencing to study the core and pangenomes of soil and plant-associated prokaryotes.</title>
        <authorList>
            <person name="Whitman W."/>
        </authorList>
    </citation>
    <scope>NUCLEOTIDE SEQUENCE [LARGE SCALE GENOMIC DNA]</scope>
    <source>
        <strain evidence="1 2">M8UP14</strain>
    </source>
</reference>
<protein>
    <submittedName>
        <fullName evidence="1">Uncharacterized protein</fullName>
    </submittedName>
</protein>